<gene>
    <name evidence="2" type="ORF">FHX74_002663</name>
</gene>
<feature type="compositionally biased region" description="Polar residues" evidence="1">
    <location>
        <begin position="28"/>
        <end position="37"/>
    </location>
</feature>
<dbReference type="Pfam" id="PF14518">
    <property type="entry name" value="Haem_oxygenas_2"/>
    <property type="match status" value="1"/>
</dbReference>
<dbReference type="SMART" id="SM01236">
    <property type="entry name" value="Haem_oxygenase_2"/>
    <property type="match status" value="1"/>
</dbReference>
<comment type="caution">
    <text evidence="2">The sequence shown here is derived from an EMBL/GenBank/DDBJ whole genome shotgun (WGS) entry which is preliminary data.</text>
</comment>
<dbReference type="SUPFAM" id="SSF48613">
    <property type="entry name" value="Heme oxygenase-like"/>
    <property type="match status" value="1"/>
</dbReference>
<evidence type="ECO:0000313" key="2">
    <source>
        <dbReference type="EMBL" id="MBA8795035.1"/>
    </source>
</evidence>
<dbReference type="EMBL" id="JACGWT010000004">
    <property type="protein sequence ID" value="MBA8795035.1"/>
    <property type="molecule type" value="Genomic_DNA"/>
</dbReference>
<name>A0A7W3ITQ4_9ACTN</name>
<dbReference type="RefSeq" id="WP_182560649.1">
    <property type="nucleotide sequence ID" value="NZ_JACGWT010000004.1"/>
</dbReference>
<sequence length="421" mass="46115">MSSELVVLPGRTERRRNRRPGAPGTARSGRTSHTSPDQGPPGRPPADLEQTPLDRTGLDRARLRHDRPVRLPASRGPVSEALLELLDTDPDHETPGRAGAHPAGPDQDRLQWSGPAVAAPTDDDLQLALWLSYELGYRGLAGVDEGWEHHPVLLAARRGWERVLLDGLELLTVDRLGPADPEPTAEQVVAALETLAGTERGPSLSGHLMRQATVRQFSEFLVHRSLYHLKEADPHTWGIPRLSGAVKAAMITIQLDEYGLGEVRAMHAQLFRDLMRDWQLDDRYGGYVDEVPAVTLLASNVISLFGLHRRWRGALTGHLALFEMTSSTPNARYARGHRRLGGGPRAAAFFDEHVVADAVHEQIAAHRLAGGLARTEPELGAQIVFGARTVALVDDLFAEHVLGAWGTGRSSLRRRLVEGRS</sequence>
<feature type="region of interest" description="Disordered" evidence="1">
    <location>
        <begin position="1"/>
        <end position="108"/>
    </location>
</feature>
<evidence type="ECO:0000313" key="3">
    <source>
        <dbReference type="Proteomes" id="UP000523079"/>
    </source>
</evidence>
<dbReference type="Gene3D" id="1.20.910.10">
    <property type="entry name" value="Heme oxygenase-like"/>
    <property type="match status" value="1"/>
</dbReference>
<dbReference type="AlphaFoldDB" id="A0A7W3ITQ4"/>
<dbReference type="InterPro" id="IPR016084">
    <property type="entry name" value="Haem_Oase-like_multi-hlx"/>
</dbReference>
<dbReference type="Proteomes" id="UP000523079">
    <property type="component" value="Unassembled WGS sequence"/>
</dbReference>
<proteinExistence type="predicted"/>
<organism evidence="2 3">
    <name type="scientific">Microlunatus kandeliicorticis</name>
    <dbReference type="NCBI Taxonomy" id="1759536"/>
    <lineage>
        <taxon>Bacteria</taxon>
        <taxon>Bacillati</taxon>
        <taxon>Actinomycetota</taxon>
        <taxon>Actinomycetes</taxon>
        <taxon>Propionibacteriales</taxon>
        <taxon>Propionibacteriaceae</taxon>
        <taxon>Microlunatus</taxon>
    </lineage>
</organism>
<feature type="compositionally biased region" description="Basic and acidic residues" evidence="1">
    <location>
        <begin position="56"/>
        <end position="69"/>
    </location>
</feature>
<evidence type="ECO:0000256" key="1">
    <source>
        <dbReference type="SAM" id="MobiDB-lite"/>
    </source>
</evidence>
<protein>
    <recommendedName>
        <fullName evidence="4">Iron-containing redox enzyme</fullName>
    </recommendedName>
</protein>
<keyword evidence="3" id="KW-1185">Reference proteome</keyword>
<evidence type="ECO:0008006" key="4">
    <source>
        <dbReference type="Google" id="ProtNLM"/>
    </source>
</evidence>
<accession>A0A7W3ITQ4</accession>
<reference evidence="2 3" key="1">
    <citation type="submission" date="2020-07" db="EMBL/GenBank/DDBJ databases">
        <title>Sequencing the genomes of 1000 actinobacteria strains.</title>
        <authorList>
            <person name="Klenk H.-P."/>
        </authorList>
    </citation>
    <scope>NUCLEOTIDE SEQUENCE [LARGE SCALE GENOMIC DNA]</scope>
    <source>
        <strain evidence="2 3">DSM 100723</strain>
    </source>
</reference>